<keyword evidence="8" id="KW-1185">Reference proteome</keyword>
<dbReference type="InterPro" id="IPR026044">
    <property type="entry name" value="MltA"/>
</dbReference>
<dbReference type="Proteomes" id="UP001595556">
    <property type="component" value="Unassembled WGS sequence"/>
</dbReference>
<evidence type="ECO:0000313" key="7">
    <source>
        <dbReference type="EMBL" id="MFC3147543.1"/>
    </source>
</evidence>
<dbReference type="InterPro" id="IPR010611">
    <property type="entry name" value="3D_dom"/>
</dbReference>
<dbReference type="EMBL" id="JBHRTI010000004">
    <property type="protein sequence ID" value="MFC3147543.1"/>
    <property type="molecule type" value="Genomic_DNA"/>
</dbReference>
<dbReference type="Gene3D" id="2.40.40.10">
    <property type="entry name" value="RlpA-like domain"/>
    <property type="match status" value="1"/>
</dbReference>
<evidence type="ECO:0000256" key="2">
    <source>
        <dbReference type="ARBA" id="ARBA00012587"/>
    </source>
</evidence>
<dbReference type="SMART" id="SM00925">
    <property type="entry name" value="MltA"/>
    <property type="match status" value="1"/>
</dbReference>
<evidence type="ECO:0000256" key="5">
    <source>
        <dbReference type="ARBA" id="ARBA00030918"/>
    </source>
</evidence>
<dbReference type="PANTHER" id="PTHR30124">
    <property type="entry name" value="MEMBRANE-BOUND LYTIC MUREIN TRANSGLYCOSYLASE A"/>
    <property type="match status" value="1"/>
</dbReference>
<dbReference type="PROSITE" id="PS51257">
    <property type="entry name" value="PROKAR_LIPOPROTEIN"/>
    <property type="match status" value="1"/>
</dbReference>
<evidence type="ECO:0000256" key="1">
    <source>
        <dbReference type="ARBA" id="ARBA00001420"/>
    </source>
</evidence>
<feature type="domain" description="Lytic transglycosylase MltA" evidence="6">
    <location>
        <begin position="161"/>
        <end position="326"/>
    </location>
</feature>
<dbReference type="InterPro" id="IPR005300">
    <property type="entry name" value="MltA_B"/>
</dbReference>
<gene>
    <name evidence="7" type="ORF">ACFOEN_07800</name>
</gene>
<comment type="caution">
    <text evidence="7">The sequence shown here is derived from an EMBL/GenBank/DDBJ whole genome shotgun (WGS) entry which is preliminary data.</text>
</comment>
<evidence type="ECO:0000256" key="3">
    <source>
        <dbReference type="ARBA" id="ARBA00023239"/>
    </source>
</evidence>
<evidence type="ECO:0000313" key="8">
    <source>
        <dbReference type="Proteomes" id="UP001595556"/>
    </source>
</evidence>
<reference evidence="8" key="1">
    <citation type="journal article" date="2019" name="Int. J. Syst. Evol. Microbiol.">
        <title>The Global Catalogue of Microorganisms (GCM) 10K type strain sequencing project: providing services to taxonomists for standard genome sequencing and annotation.</title>
        <authorList>
            <consortium name="The Broad Institute Genomics Platform"/>
            <consortium name="The Broad Institute Genome Sequencing Center for Infectious Disease"/>
            <person name="Wu L."/>
            <person name="Ma J."/>
        </authorList>
    </citation>
    <scope>NUCLEOTIDE SEQUENCE [LARGE SCALE GENOMIC DNA]</scope>
    <source>
        <strain evidence="8">KCTC 52168</strain>
    </source>
</reference>
<dbReference type="EC" id="4.2.2.n1" evidence="2"/>
<organism evidence="7 8">
    <name type="scientific">Piscinibacterium candidicorallinum</name>
    <dbReference type="NCBI Taxonomy" id="1793872"/>
    <lineage>
        <taxon>Bacteria</taxon>
        <taxon>Pseudomonadati</taxon>
        <taxon>Pseudomonadota</taxon>
        <taxon>Betaproteobacteria</taxon>
        <taxon>Burkholderiales</taxon>
        <taxon>Piscinibacterium</taxon>
    </lineage>
</organism>
<dbReference type="CDD" id="cd14485">
    <property type="entry name" value="mltA_like_LT_A"/>
    <property type="match status" value="1"/>
</dbReference>
<accession>A0ABV7H0W9</accession>
<dbReference type="InterPro" id="IPR036908">
    <property type="entry name" value="RlpA-like_sf"/>
</dbReference>
<dbReference type="Gene3D" id="2.40.240.50">
    <property type="entry name" value="Barwin-like endoglucanases"/>
    <property type="match status" value="1"/>
</dbReference>
<sequence>MSMRLECIETTSFRRGLGAVLGVLGLASCGVLPVNQGAPVAPVEPAPIHGEPPAAPAPIADPATGIPSGARLFKVGMDTLPGFAEDKLTDAWPGFLRGCERLATQATPAATAWREPCNAARALPVEEAALREFLLRRFDAYAVFTQDSKNEGLLTGYYEPILRASLTRRPPFVVPLYGPPDDLVSREQPATAGNPAARIRGRMVNGQLQPYFTRAELTPAGAPVHASLRGKEIAWVEDPVDAFFLQVQGSGKLLLQDPGPNQGKLVRIGFADMNGHPYKSIGRVLIERGELTRDNATAQSIKQWVRSNPRAGQALINENPSFIFFRLMPGTVDASVGPIGSLNVPLTEKRSVAIDPRFIPLGSLVWMSAMHWGRPINQLALAQDTGSAIKGEVRADYFWGAGDAAGEEAGRTRSVLRLWLIWPK</sequence>
<comment type="catalytic activity">
    <reaction evidence="1">
        <text>Exolytic cleavage of the (1-&gt;4)-beta-glycosidic linkage between N-acetylmuramic acid (MurNAc) and N-acetylglucosamine (GlcNAc) residues in peptidoglycan, from either the reducing or the non-reducing ends of the peptidoglycan chains, with concomitant formation of a 1,6-anhydrobond in the MurNAc residue.</text>
        <dbReference type="EC" id="4.2.2.n1"/>
    </reaction>
</comment>
<dbReference type="Pfam" id="PF06725">
    <property type="entry name" value="3D"/>
    <property type="match status" value="1"/>
</dbReference>
<evidence type="ECO:0000256" key="4">
    <source>
        <dbReference type="ARBA" id="ARBA00023316"/>
    </source>
</evidence>
<dbReference type="SUPFAM" id="SSF50685">
    <property type="entry name" value="Barwin-like endoglucanases"/>
    <property type="match status" value="1"/>
</dbReference>
<dbReference type="Pfam" id="PF03562">
    <property type="entry name" value="MltA"/>
    <property type="match status" value="1"/>
</dbReference>
<evidence type="ECO:0000259" key="6">
    <source>
        <dbReference type="SMART" id="SM00925"/>
    </source>
</evidence>
<dbReference type="CDD" id="cd14668">
    <property type="entry name" value="mlta_B"/>
    <property type="match status" value="1"/>
</dbReference>
<dbReference type="PIRSF" id="PIRSF019422">
    <property type="entry name" value="MltA"/>
    <property type="match status" value="1"/>
</dbReference>
<protein>
    <recommendedName>
        <fullName evidence="2">peptidoglycan lytic exotransglycosylase</fullName>
        <ecNumber evidence="2">4.2.2.n1</ecNumber>
    </recommendedName>
    <alternativeName>
        <fullName evidence="5">Murein hydrolase A</fullName>
    </alternativeName>
</protein>
<name>A0ABV7H0W9_9BURK</name>
<keyword evidence="4" id="KW-0961">Cell wall biogenesis/degradation</keyword>
<dbReference type="RefSeq" id="WP_377302751.1">
    <property type="nucleotide sequence ID" value="NZ_CP180191.1"/>
</dbReference>
<keyword evidence="3" id="KW-0456">Lyase</keyword>
<proteinExistence type="predicted"/>
<dbReference type="PANTHER" id="PTHR30124:SF0">
    <property type="entry name" value="MEMBRANE-BOUND LYTIC MUREIN TRANSGLYCOSYLASE A"/>
    <property type="match status" value="1"/>
</dbReference>